<dbReference type="InterPro" id="IPR024072">
    <property type="entry name" value="DHFR-like_dom_sf"/>
</dbReference>
<dbReference type="RefSeq" id="WP_269603054.1">
    <property type="nucleotide sequence ID" value="NZ_JAPWIJ010000003.1"/>
</dbReference>
<comment type="caution">
    <text evidence="5">The sequence shown here is derived from an EMBL/GenBank/DDBJ whole genome shotgun (WGS) entry which is preliminary data.</text>
</comment>
<sequence length="262" mass="26887">MQLLDIGTYFTSEQAADSASSVGSELDDDAVRDLYAYPADLGRPWIRTNFVASIDGSVTANGKSAGLGTPADARLFGILRELCDAVLVGAGTARAENYGGVSLTAEVKARRVANGLSPIPTIVVVTASGSIRADSRLVTDTEVQPVVLTSAAADSSKVAALRSAGATVIEVSGESVSTEDIVETLGDLGFHRVLCEGGPGLFGQLASDGAADDLCLTISPMLVAGDAGRISHSAGGSETPMQRAHVLADADGTLLTRWVRRP</sequence>
<evidence type="ECO:0000256" key="2">
    <source>
        <dbReference type="ARBA" id="ARBA00022857"/>
    </source>
</evidence>
<dbReference type="EMBL" id="JAPWIJ010000003">
    <property type="protein sequence ID" value="MCZ4518363.1"/>
    <property type="molecule type" value="Genomic_DNA"/>
</dbReference>
<dbReference type="NCBIfam" id="NF010663">
    <property type="entry name" value="PRK14059.1-1"/>
    <property type="match status" value="1"/>
</dbReference>
<proteinExistence type="predicted"/>
<protein>
    <submittedName>
        <fullName evidence="5">Pyrimidine reductase family protein</fullName>
    </submittedName>
</protein>
<keyword evidence="2" id="KW-0521">NADP</keyword>
<evidence type="ECO:0000259" key="4">
    <source>
        <dbReference type="Pfam" id="PF01872"/>
    </source>
</evidence>
<feature type="domain" description="Bacterial bifunctional deaminase-reductase C-terminal" evidence="4">
    <location>
        <begin position="44"/>
        <end position="254"/>
    </location>
</feature>
<organism evidence="5 6">
    <name type="scientific">Rhodococcus ruber</name>
    <dbReference type="NCBI Taxonomy" id="1830"/>
    <lineage>
        <taxon>Bacteria</taxon>
        <taxon>Bacillati</taxon>
        <taxon>Actinomycetota</taxon>
        <taxon>Actinomycetes</taxon>
        <taxon>Mycobacteriales</taxon>
        <taxon>Nocardiaceae</taxon>
        <taxon>Rhodococcus</taxon>
    </lineage>
</organism>
<dbReference type="InterPro" id="IPR002734">
    <property type="entry name" value="RibDG_C"/>
</dbReference>
<gene>
    <name evidence="5" type="ORF">O4220_07530</name>
</gene>
<comment type="pathway">
    <text evidence="1">Cofactor biosynthesis; riboflavin biosynthesis.</text>
</comment>
<evidence type="ECO:0000313" key="6">
    <source>
        <dbReference type="Proteomes" id="UP001081071"/>
    </source>
</evidence>
<dbReference type="Pfam" id="PF01872">
    <property type="entry name" value="RibD_C"/>
    <property type="match status" value="1"/>
</dbReference>
<reference evidence="5" key="1">
    <citation type="submission" date="2022-12" db="EMBL/GenBank/DDBJ databases">
        <authorList>
            <person name="Krivoruchko A.V."/>
            <person name="Elkin A."/>
        </authorList>
    </citation>
    <scope>NUCLEOTIDE SEQUENCE</scope>
    <source>
        <strain evidence="5">IEGM 1391</strain>
    </source>
</reference>
<evidence type="ECO:0000313" key="5">
    <source>
        <dbReference type="EMBL" id="MCZ4518363.1"/>
    </source>
</evidence>
<accession>A0ABT4MBM6</accession>
<name>A0ABT4MBM6_9NOCA</name>
<evidence type="ECO:0000256" key="1">
    <source>
        <dbReference type="ARBA" id="ARBA00005104"/>
    </source>
</evidence>
<dbReference type="PANTHER" id="PTHR38011">
    <property type="entry name" value="DIHYDROFOLATE REDUCTASE FAMILY PROTEIN (AFU_ORTHOLOGUE AFUA_8G06820)"/>
    <property type="match status" value="1"/>
</dbReference>
<dbReference type="InterPro" id="IPR050765">
    <property type="entry name" value="Riboflavin_Biosynth_HTPR"/>
</dbReference>
<dbReference type="SUPFAM" id="SSF53597">
    <property type="entry name" value="Dihydrofolate reductase-like"/>
    <property type="match status" value="1"/>
</dbReference>
<keyword evidence="6" id="KW-1185">Reference proteome</keyword>
<evidence type="ECO:0000256" key="3">
    <source>
        <dbReference type="ARBA" id="ARBA00023002"/>
    </source>
</evidence>
<keyword evidence="3" id="KW-0560">Oxidoreductase</keyword>
<dbReference type="Proteomes" id="UP001081071">
    <property type="component" value="Unassembled WGS sequence"/>
</dbReference>
<dbReference type="PANTHER" id="PTHR38011:SF7">
    <property type="entry name" value="2,5-DIAMINO-6-RIBOSYLAMINO-4(3H)-PYRIMIDINONE 5'-PHOSPHATE REDUCTASE"/>
    <property type="match status" value="1"/>
</dbReference>
<dbReference type="Gene3D" id="3.40.430.10">
    <property type="entry name" value="Dihydrofolate Reductase, subunit A"/>
    <property type="match status" value="1"/>
</dbReference>